<evidence type="ECO:0000256" key="9">
    <source>
        <dbReference type="SAM" id="MobiDB-lite"/>
    </source>
</evidence>
<keyword evidence="3" id="KW-0808">Transferase</keyword>
<protein>
    <recommendedName>
        <fullName evidence="2">RING-type E3 ubiquitin transferase</fullName>
        <ecNumber evidence="2">2.3.2.27</ecNumber>
    </recommendedName>
</protein>
<dbReference type="PROSITE" id="PS50089">
    <property type="entry name" value="ZF_RING_2"/>
    <property type="match status" value="1"/>
</dbReference>
<dbReference type="Pfam" id="PF14369">
    <property type="entry name" value="Zn_ribbon_19"/>
    <property type="match status" value="1"/>
</dbReference>
<dbReference type="FunFam" id="3.30.40.10:FF:000127">
    <property type="entry name" value="E3 ubiquitin-protein ligase RNF181"/>
    <property type="match status" value="1"/>
</dbReference>
<dbReference type="InterPro" id="IPR013083">
    <property type="entry name" value="Znf_RING/FYVE/PHD"/>
</dbReference>
<dbReference type="Proteomes" id="UP000507245">
    <property type="component" value="Unassembled WGS sequence"/>
</dbReference>
<keyword evidence="4" id="KW-0479">Metal-binding</keyword>
<evidence type="ECO:0000313" key="11">
    <source>
        <dbReference type="EMBL" id="CAB4298476.1"/>
    </source>
</evidence>
<evidence type="ECO:0000256" key="5">
    <source>
        <dbReference type="ARBA" id="ARBA00022771"/>
    </source>
</evidence>
<sequence>MGDHQTFWCHECDMSVSLVPCSAQETLLCPHCFSDLLELMDSSSSSSASFSDHQPNSQDNFLLSSPFLHRLIHHLSTHPINHDDRLPSPTAAVPPSSLPASKASVDAIPTLKITSSMLDLDPLLLCAVCKDPFLHSVDAKQLPCNHLYHPHCILPWLSSHSSCPLCRFQLPTDTHQPHLRHQNQNTPLPFDDDDDQYDWFMEYGSRGGSLRLSYIAASGRQMANPEEMAPAASPNVNVNVNANANADSSFNGSFYFHSHCRNFYQLRCLVFIAFLCAAHITTPRMSSELG</sequence>
<evidence type="ECO:0000256" key="4">
    <source>
        <dbReference type="ARBA" id="ARBA00022723"/>
    </source>
</evidence>
<dbReference type="GO" id="GO:0061630">
    <property type="term" value="F:ubiquitin protein ligase activity"/>
    <property type="evidence" value="ECO:0007669"/>
    <property type="project" value="UniProtKB-EC"/>
</dbReference>
<evidence type="ECO:0000259" key="10">
    <source>
        <dbReference type="PROSITE" id="PS50089"/>
    </source>
</evidence>
<dbReference type="EC" id="2.3.2.27" evidence="2"/>
<dbReference type="Gene3D" id="3.30.40.10">
    <property type="entry name" value="Zinc/RING finger domain, C3HC4 (zinc finger)"/>
    <property type="match status" value="1"/>
</dbReference>
<keyword evidence="7" id="KW-0862">Zinc</keyword>
<feature type="domain" description="RING-type" evidence="10">
    <location>
        <begin position="126"/>
        <end position="167"/>
    </location>
</feature>
<dbReference type="GO" id="GO:0005737">
    <property type="term" value="C:cytoplasm"/>
    <property type="evidence" value="ECO:0007669"/>
    <property type="project" value="TreeGrafter"/>
</dbReference>
<dbReference type="PANTHER" id="PTHR15710">
    <property type="entry name" value="E3 UBIQUITIN-PROTEIN LIGASE PRAJA"/>
    <property type="match status" value="1"/>
</dbReference>
<dbReference type="SUPFAM" id="SSF57850">
    <property type="entry name" value="RING/U-box"/>
    <property type="match status" value="1"/>
</dbReference>
<evidence type="ECO:0000256" key="8">
    <source>
        <dbReference type="PROSITE-ProRule" id="PRU00175"/>
    </source>
</evidence>
<evidence type="ECO:0000256" key="3">
    <source>
        <dbReference type="ARBA" id="ARBA00022679"/>
    </source>
</evidence>
<organism evidence="11 12">
    <name type="scientific">Prunus armeniaca</name>
    <name type="common">Apricot</name>
    <name type="synonym">Armeniaca vulgaris</name>
    <dbReference type="NCBI Taxonomy" id="36596"/>
    <lineage>
        <taxon>Eukaryota</taxon>
        <taxon>Viridiplantae</taxon>
        <taxon>Streptophyta</taxon>
        <taxon>Embryophyta</taxon>
        <taxon>Tracheophyta</taxon>
        <taxon>Spermatophyta</taxon>
        <taxon>Magnoliopsida</taxon>
        <taxon>eudicotyledons</taxon>
        <taxon>Gunneridae</taxon>
        <taxon>Pentapetalae</taxon>
        <taxon>rosids</taxon>
        <taxon>fabids</taxon>
        <taxon>Rosales</taxon>
        <taxon>Rosaceae</taxon>
        <taxon>Amygdaloideae</taxon>
        <taxon>Amygdaleae</taxon>
        <taxon>Prunus</taxon>
    </lineage>
</organism>
<keyword evidence="12" id="KW-1185">Reference proteome</keyword>
<keyword evidence="6" id="KW-0833">Ubl conjugation pathway</keyword>
<feature type="region of interest" description="Disordered" evidence="9">
    <location>
        <begin position="80"/>
        <end position="99"/>
    </location>
</feature>
<gene>
    <name evidence="11" type="ORF">ORAREDHAP_LOCUS10875</name>
</gene>
<evidence type="ECO:0000313" key="12">
    <source>
        <dbReference type="Proteomes" id="UP000507245"/>
    </source>
</evidence>
<evidence type="ECO:0000256" key="6">
    <source>
        <dbReference type="ARBA" id="ARBA00022786"/>
    </source>
</evidence>
<dbReference type="GO" id="GO:0016567">
    <property type="term" value="P:protein ubiquitination"/>
    <property type="evidence" value="ECO:0007669"/>
    <property type="project" value="TreeGrafter"/>
</dbReference>
<comment type="catalytic activity">
    <reaction evidence="1">
        <text>S-ubiquitinyl-[E2 ubiquitin-conjugating enzyme]-L-cysteine + [acceptor protein]-L-lysine = [E2 ubiquitin-conjugating enzyme]-L-cysteine + N(6)-ubiquitinyl-[acceptor protein]-L-lysine.</text>
        <dbReference type="EC" id="2.3.2.27"/>
    </reaction>
</comment>
<dbReference type="GO" id="GO:0008270">
    <property type="term" value="F:zinc ion binding"/>
    <property type="evidence" value="ECO:0007669"/>
    <property type="project" value="UniProtKB-KW"/>
</dbReference>
<accession>A0A6J5WA33</accession>
<name>A0A6J5WA33_PRUAR</name>
<proteinExistence type="predicted"/>
<evidence type="ECO:0000256" key="1">
    <source>
        <dbReference type="ARBA" id="ARBA00000900"/>
    </source>
</evidence>
<evidence type="ECO:0000256" key="2">
    <source>
        <dbReference type="ARBA" id="ARBA00012483"/>
    </source>
</evidence>
<dbReference type="EMBL" id="CAEKKB010000002">
    <property type="protein sequence ID" value="CAB4298476.1"/>
    <property type="molecule type" value="Genomic_DNA"/>
</dbReference>
<keyword evidence="5 8" id="KW-0863">Zinc-finger</keyword>
<evidence type="ECO:0000256" key="7">
    <source>
        <dbReference type="ARBA" id="ARBA00022833"/>
    </source>
</evidence>
<dbReference type="Pfam" id="PF13639">
    <property type="entry name" value="zf-RING_2"/>
    <property type="match status" value="1"/>
</dbReference>
<dbReference type="SMART" id="SM00184">
    <property type="entry name" value="RING"/>
    <property type="match status" value="1"/>
</dbReference>
<dbReference type="InterPro" id="IPR001841">
    <property type="entry name" value="Znf_RING"/>
</dbReference>
<reference evidence="12" key="1">
    <citation type="journal article" date="2020" name="Genome Biol.">
        <title>Gamete binning: chromosome-level and haplotype-resolved genome assembly enabled by high-throughput single-cell sequencing of gamete genomes.</title>
        <authorList>
            <person name="Campoy J.A."/>
            <person name="Sun H."/>
            <person name="Goel M."/>
            <person name="Jiao W.-B."/>
            <person name="Folz-Donahue K."/>
            <person name="Wang N."/>
            <person name="Rubio M."/>
            <person name="Liu C."/>
            <person name="Kukat C."/>
            <person name="Ruiz D."/>
            <person name="Huettel B."/>
            <person name="Schneeberger K."/>
        </authorList>
    </citation>
    <scope>NUCLEOTIDE SEQUENCE [LARGE SCALE GENOMIC DNA]</scope>
    <source>
        <strain evidence="12">cv. Rojo Pasion</strain>
    </source>
</reference>
<dbReference type="AlphaFoldDB" id="A0A6J5WA33"/>
<dbReference type="InterPro" id="IPR039525">
    <property type="entry name" value="RNF126-like_zinc-ribbon"/>
</dbReference>
<dbReference type="PANTHER" id="PTHR15710:SF187">
    <property type="entry name" value="RING-TYPE E3 UBIQUITIN TRANSFERASE"/>
    <property type="match status" value="1"/>
</dbReference>
<dbReference type="OrthoDB" id="8062037at2759"/>